<dbReference type="EMBL" id="LBVL01000005">
    <property type="protein sequence ID" value="KKQ85576.1"/>
    <property type="molecule type" value="Genomic_DNA"/>
</dbReference>
<keyword evidence="2" id="KW-0812">Transmembrane</keyword>
<evidence type="ECO:0000256" key="2">
    <source>
        <dbReference type="SAM" id="Phobius"/>
    </source>
</evidence>
<feature type="region of interest" description="Disordered" evidence="1">
    <location>
        <begin position="21"/>
        <end position="46"/>
    </location>
</feature>
<evidence type="ECO:0000313" key="3">
    <source>
        <dbReference type="EMBL" id="KKQ85576.1"/>
    </source>
</evidence>
<evidence type="ECO:0000256" key="1">
    <source>
        <dbReference type="SAM" id="MobiDB-lite"/>
    </source>
</evidence>
<accession>A0A0G0P8C3</accession>
<dbReference type="InterPro" id="IPR006059">
    <property type="entry name" value="SBP"/>
</dbReference>
<feature type="transmembrane region" description="Helical" evidence="2">
    <location>
        <begin position="91"/>
        <end position="113"/>
    </location>
</feature>
<keyword evidence="2" id="KW-1133">Transmembrane helix</keyword>
<dbReference type="PANTHER" id="PTHR43649">
    <property type="entry name" value="ARABINOSE-BINDING PROTEIN-RELATED"/>
    <property type="match status" value="1"/>
</dbReference>
<dbReference type="AlphaFoldDB" id="A0A0G0P8C3"/>
<evidence type="ECO:0008006" key="5">
    <source>
        <dbReference type="Google" id="ProtNLM"/>
    </source>
</evidence>
<dbReference type="SUPFAM" id="SSF53850">
    <property type="entry name" value="Periplasmic binding protein-like II"/>
    <property type="match status" value="1"/>
</dbReference>
<keyword evidence="2" id="KW-0472">Membrane</keyword>
<proteinExistence type="predicted"/>
<name>A0A0G0P8C3_9BACT</name>
<evidence type="ECO:0000313" key="4">
    <source>
        <dbReference type="Proteomes" id="UP000034081"/>
    </source>
</evidence>
<dbReference type="STRING" id="1618570.UT08_C0005G0027"/>
<sequence>MILKKFLKEIQYIMTNNSKSGSFPQFETPPHPKTGENSDQRDTNVSQSPIEALTSQAQVIPSESISTNQTNPEQSLKEVKSLPRSNLTRKILIIVIVLLVITSLSLLGIWFMMSRNKEGQDKKGEIVWWGFQHEAEIYQPLIDKYQQEHPGIKIIYKKQSPKDYRDRLVGKFAAGIGPDIFEIHNSWPAMFSEDLALLPSSIMGGDEFNKSFYPVVVSNVTNSKGIIAMPLEFDAITLYINEDIFASAVKQPPKTWDDLKILADPKEDGGFTIKGEKKVIIQSGAALGETANIDHWPEILALMMYQNRVNPAKPTGASMTDVVTFYNLFRKNGVWNDTLPNSTAVFARGTLAMYFGPTSRASEIARLNSDLKFKTVPLPQLPKVRSTDPDYSYATYWVNAVWDKSKDKNEAWEFLKYMAQNETLVRINENIKKYESVERLYPRPEMNIVFREHKVLASVASLALDAKSWYLADNTYDGLTGINTKLKDAFAVTLAGGGGESSLSKLSGQVKEALNSFSIPLK</sequence>
<dbReference type="InterPro" id="IPR050490">
    <property type="entry name" value="Bact_solute-bd_prot1"/>
</dbReference>
<gene>
    <name evidence="3" type="ORF">UT08_C0005G0027</name>
</gene>
<feature type="compositionally biased region" description="Basic and acidic residues" evidence="1">
    <location>
        <begin position="33"/>
        <end position="42"/>
    </location>
</feature>
<comment type="caution">
    <text evidence="3">The sequence shown here is derived from an EMBL/GenBank/DDBJ whole genome shotgun (WGS) entry which is preliminary data.</text>
</comment>
<dbReference type="Proteomes" id="UP000034081">
    <property type="component" value="Unassembled WGS sequence"/>
</dbReference>
<feature type="compositionally biased region" description="Polar residues" evidence="1">
    <location>
        <begin position="61"/>
        <end position="74"/>
    </location>
</feature>
<reference evidence="3 4" key="1">
    <citation type="journal article" date="2015" name="Nature">
        <title>rRNA introns, odd ribosomes, and small enigmatic genomes across a large radiation of phyla.</title>
        <authorList>
            <person name="Brown C.T."/>
            <person name="Hug L.A."/>
            <person name="Thomas B.C."/>
            <person name="Sharon I."/>
            <person name="Castelle C.J."/>
            <person name="Singh A."/>
            <person name="Wilkins M.J."/>
            <person name="Williams K.H."/>
            <person name="Banfield J.F."/>
        </authorList>
    </citation>
    <scope>NUCLEOTIDE SEQUENCE [LARGE SCALE GENOMIC DNA]</scope>
</reference>
<organism evidence="3 4">
    <name type="scientific">Candidatus Woesebacteria bacterium GW2011_GWB1_38_8</name>
    <dbReference type="NCBI Taxonomy" id="1618570"/>
    <lineage>
        <taxon>Bacteria</taxon>
        <taxon>Candidatus Woeseibacteriota</taxon>
    </lineage>
</organism>
<dbReference type="Gene3D" id="3.40.190.10">
    <property type="entry name" value="Periplasmic binding protein-like II"/>
    <property type="match status" value="1"/>
</dbReference>
<dbReference type="Pfam" id="PF01547">
    <property type="entry name" value="SBP_bac_1"/>
    <property type="match status" value="1"/>
</dbReference>
<protein>
    <recommendedName>
        <fullName evidence="5">Extracellular solute-binding protein family 1</fullName>
    </recommendedName>
</protein>
<feature type="region of interest" description="Disordered" evidence="1">
    <location>
        <begin position="61"/>
        <end position="80"/>
    </location>
</feature>